<dbReference type="InterPro" id="IPR000524">
    <property type="entry name" value="Tscrpt_reg_HTH_GntR"/>
</dbReference>
<dbReference type="SMART" id="SM00895">
    <property type="entry name" value="FCD"/>
    <property type="match status" value="1"/>
</dbReference>
<evidence type="ECO:0000259" key="4">
    <source>
        <dbReference type="PROSITE" id="PS50949"/>
    </source>
</evidence>
<organism evidence="5 6">
    <name type="scientific">Sporosarcina limicola</name>
    <dbReference type="NCBI Taxonomy" id="34101"/>
    <lineage>
        <taxon>Bacteria</taxon>
        <taxon>Bacillati</taxon>
        <taxon>Bacillota</taxon>
        <taxon>Bacilli</taxon>
        <taxon>Bacillales</taxon>
        <taxon>Caryophanaceae</taxon>
        <taxon>Sporosarcina</taxon>
    </lineage>
</organism>
<dbReference type="InterPro" id="IPR036390">
    <property type="entry name" value="WH_DNA-bd_sf"/>
</dbReference>
<sequence length="239" mass="27307">MIPQKKRMYEVIVSKIEDFLLDEGMEAGDRLPSERELAIMFTVSRTSVREALRALELSGAIEIRQRGGSFLKTPKIGRVHEEISAAIIEKEKHLVYEMLELRRALEVESVSLAAQRAKTADLEKIRQALENMAISATDIEAGVQADLQFHMSIVEATHNTIFIQLTQTLAEHMEDTIRVTRKYRFLDMNRYEETFEEHKAIYLAIASGDQEKAKRLMEDHILGIRRELSESFLSGSIGE</sequence>
<proteinExistence type="predicted"/>
<dbReference type="SUPFAM" id="SSF46785">
    <property type="entry name" value="Winged helix' DNA-binding domain"/>
    <property type="match status" value="1"/>
</dbReference>
<evidence type="ECO:0000256" key="3">
    <source>
        <dbReference type="ARBA" id="ARBA00023163"/>
    </source>
</evidence>
<keyword evidence="2 5" id="KW-0238">DNA-binding</keyword>
<dbReference type="GO" id="GO:0003677">
    <property type="term" value="F:DNA binding"/>
    <property type="evidence" value="ECO:0007669"/>
    <property type="project" value="UniProtKB-KW"/>
</dbReference>
<evidence type="ECO:0000256" key="2">
    <source>
        <dbReference type="ARBA" id="ARBA00023125"/>
    </source>
</evidence>
<accession>A0A927MRY1</accession>
<dbReference type="InterPro" id="IPR011711">
    <property type="entry name" value="GntR_C"/>
</dbReference>
<dbReference type="GO" id="GO:0003700">
    <property type="term" value="F:DNA-binding transcription factor activity"/>
    <property type="evidence" value="ECO:0007669"/>
    <property type="project" value="InterPro"/>
</dbReference>
<dbReference type="SUPFAM" id="SSF48008">
    <property type="entry name" value="GntR ligand-binding domain-like"/>
    <property type="match status" value="1"/>
</dbReference>
<keyword evidence="3" id="KW-0804">Transcription</keyword>
<protein>
    <submittedName>
        <fullName evidence="5">DNA-binding FadR family transcriptional regulator</fullName>
    </submittedName>
</protein>
<dbReference type="SMART" id="SM00345">
    <property type="entry name" value="HTH_GNTR"/>
    <property type="match status" value="1"/>
</dbReference>
<dbReference type="Gene3D" id="1.10.10.10">
    <property type="entry name" value="Winged helix-like DNA-binding domain superfamily/Winged helix DNA-binding domain"/>
    <property type="match status" value="1"/>
</dbReference>
<feature type="domain" description="HTH gntR-type" evidence="4">
    <location>
        <begin position="6"/>
        <end position="74"/>
    </location>
</feature>
<dbReference type="InterPro" id="IPR036388">
    <property type="entry name" value="WH-like_DNA-bd_sf"/>
</dbReference>
<dbReference type="InterPro" id="IPR008920">
    <property type="entry name" value="TF_FadR/GntR_C"/>
</dbReference>
<dbReference type="AlphaFoldDB" id="A0A927MRY1"/>
<evidence type="ECO:0000256" key="1">
    <source>
        <dbReference type="ARBA" id="ARBA00023015"/>
    </source>
</evidence>
<dbReference type="Pfam" id="PF00392">
    <property type="entry name" value="GntR"/>
    <property type="match status" value="1"/>
</dbReference>
<dbReference type="PANTHER" id="PTHR43537">
    <property type="entry name" value="TRANSCRIPTIONAL REGULATOR, GNTR FAMILY"/>
    <property type="match status" value="1"/>
</dbReference>
<dbReference type="Pfam" id="PF07729">
    <property type="entry name" value="FCD"/>
    <property type="match status" value="1"/>
</dbReference>
<dbReference type="Gene3D" id="1.20.120.530">
    <property type="entry name" value="GntR ligand-binding domain-like"/>
    <property type="match status" value="1"/>
</dbReference>
<gene>
    <name evidence="5" type="ORF">H4683_003379</name>
</gene>
<comment type="caution">
    <text evidence="5">The sequence shown here is derived from an EMBL/GenBank/DDBJ whole genome shotgun (WGS) entry which is preliminary data.</text>
</comment>
<keyword evidence="6" id="KW-1185">Reference proteome</keyword>
<evidence type="ECO:0000313" key="5">
    <source>
        <dbReference type="EMBL" id="MBE1556256.1"/>
    </source>
</evidence>
<dbReference type="CDD" id="cd07377">
    <property type="entry name" value="WHTH_GntR"/>
    <property type="match status" value="1"/>
</dbReference>
<dbReference type="PANTHER" id="PTHR43537:SF5">
    <property type="entry name" value="UXU OPERON TRANSCRIPTIONAL REGULATOR"/>
    <property type="match status" value="1"/>
</dbReference>
<dbReference type="Proteomes" id="UP000658225">
    <property type="component" value="Unassembled WGS sequence"/>
</dbReference>
<dbReference type="RefSeq" id="WP_225942152.1">
    <property type="nucleotide sequence ID" value="NZ_JADBEL010000023.1"/>
</dbReference>
<name>A0A927MRY1_9BACL</name>
<dbReference type="PROSITE" id="PS50949">
    <property type="entry name" value="HTH_GNTR"/>
    <property type="match status" value="1"/>
</dbReference>
<reference evidence="5" key="1">
    <citation type="submission" date="2020-10" db="EMBL/GenBank/DDBJ databases">
        <title>Genomic Encyclopedia of Type Strains, Phase IV (KMG-IV): sequencing the most valuable type-strain genomes for metagenomic binning, comparative biology and taxonomic classification.</title>
        <authorList>
            <person name="Goeker M."/>
        </authorList>
    </citation>
    <scope>NUCLEOTIDE SEQUENCE</scope>
    <source>
        <strain evidence="5">DSM 13886</strain>
    </source>
</reference>
<dbReference type="PRINTS" id="PR00035">
    <property type="entry name" value="HTHGNTR"/>
</dbReference>
<dbReference type="EMBL" id="JADBEL010000023">
    <property type="protein sequence ID" value="MBE1556256.1"/>
    <property type="molecule type" value="Genomic_DNA"/>
</dbReference>
<keyword evidence="1" id="KW-0805">Transcription regulation</keyword>
<evidence type="ECO:0000313" key="6">
    <source>
        <dbReference type="Proteomes" id="UP000658225"/>
    </source>
</evidence>